<evidence type="ECO:0000256" key="2">
    <source>
        <dbReference type="ARBA" id="ARBA00007192"/>
    </source>
</evidence>
<dbReference type="GO" id="GO:0005885">
    <property type="term" value="C:Arp2/3 protein complex"/>
    <property type="evidence" value="ECO:0007669"/>
    <property type="project" value="InterPro"/>
</dbReference>
<keyword evidence="3 6" id="KW-0963">Cytoplasm</keyword>
<keyword evidence="5 6" id="KW-0206">Cytoskeleton</keyword>
<organism evidence="8 9">
    <name type="scientific">Chrysophaeum taylorii</name>
    <dbReference type="NCBI Taxonomy" id="2483200"/>
    <lineage>
        <taxon>Eukaryota</taxon>
        <taxon>Sar</taxon>
        <taxon>Stramenopiles</taxon>
        <taxon>Ochrophyta</taxon>
        <taxon>Pelagophyceae</taxon>
        <taxon>Pelagomonadales</taxon>
        <taxon>Pelagomonadaceae</taxon>
        <taxon>Chrysophaeum</taxon>
    </lineage>
</organism>
<accession>A0AAD7UKK8</accession>
<evidence type="ECO:0000256" key="6">
    <source>
        <dbReference type="RuleBase" id="RU364015"/>
    </source>
</evidence>
<dbReference type="GO" id="GO:0005200">
    <property type="term" value="F:structural constituent of cytoskeleton"/>
    <property type="evidence" value="ECO:0007669"/>
    <property type="project" value="TreeGrafter"/>
</dbReference>
<keyword evidence="4 6" id="KW-0009">Actin-binding</keyword>
<dbReference type="Gene3D" id="3.30.1460.20">
    <property type="match status" value="2"/>
</dbReference>
<comment type="subcellular location">
    <subcellularLocation>
        <location evidence="1 6">Cytoplasm</location>
        <location evidence="1 6">Cytoskeleton</location>
    </subcellularLocation>
</comment>
<feature type="compositionally biased region" description="Basic residues" evidence="7">
    <location>
        <begin position="261"/>
        <end position="273"/>
    </location>
</feature>
<evidence type="ECO:0000256" key="1">
    <source>
        <dbReference type="ARBA" id="ARBA00004245"/>
    </source>
</evidence>
<dbReference type="Proteomes" id="UP001230188">
    <property type="component" value="Unassembled WGS sequence"/>
</dbReference>
<reference evidence="8" key="1">
    <citation type="submission" date="2023-01" db="EMBL/GenBank/DDBJ databases">
        <title>Metagenome sequencing of chrysophaentin producing Chrysophaeum taylorii.</title>
        <authorList>
            <person name="Davison J."/>
            <person name="Bewley C."/>
        </authorList>
    </citation>
    <scope>NUCLEOTIDE SEQUENCE</scope>
    <source>
        <strain evidence="8">NIES-1699</strain>
    </source>
</reference>
<evidence type="ECO:0000313" key="8">
    <source>
        <dbReference type="EMBL" id="KAJ8610433.1"/>
    </source>
</evidence>
<comment type="subunit">
    <text evidence="6">Component of the Arp2/3 complex.</text>
</comment>
<dbReference type="PANTHER" id="PTHR12058:SF0">
    <property type="entry name" value="ACTIN-RELATED PROTEIN 2_3 COMPLEX SUBUNIT 2"/>
    <property type="match status" value="1"/>
</dbReference>
<feature type="region of interest" description="Disordered" evidence="7">
    <location>
        <begin position="254"/>
        <end position="273"/>
    </location>
</feature>
<name>A0AAD7UKK8_9STRA</name>
<dbReference type="EMBL" id="JAQMWT010000105">
    <property type="protein sequence ID" value="KAJ8610433.1"/>
    <property type="molecule type" value="Genomic_DNA"/>
</dbReference>
<proteinExistence type="inferred from homology"/>
<evidence type="ECO:0000256" key="4">
    <source>
        <dbReference type="ARBA" id="ARBA00023203"/>
    </source>
</evidence>
<dbReference type="Pfam" id="PF04045">
    <property type="entry name" value="P34-Arc"/>
    <property type="match status" value="2"/>
</dbReference>
<comment type="caution">
    <text evidence="8">The sequence shown here is derived from an EMBL/GenBank/DDBJ whole genome shotgun (WGS) entry which is preliminary data.</text>
</comment>
<protein>
    <recommendedName>
        <fullName evidence="6">Arp2/3 complex 34 kDa subunit</fullName>
    </recommendedName>
</protein>
<dbReference type="GO" id="GO:0034314">
    <property type="term" value="P:Arp2/3 complex-mediated actin nucleation"/>
    <property type="evidence" value="ECO:0007669"/>
    <property type="project" value="InterPro"/>
</dbReference>
<keyword evidence="9" id="KW-1185">Reference proteome</keyword>
<dbReference type="PANTHER" id="PTHR12058">
    <property type="entry name" value="ARP2/3 COMPLEX 34 KDA SUBUNIT"/>
    <property type="match status" value="1"/>
</dbReference>
<evidence type="ECO:0000256" key="7">
    <source>
        <dbReference type="SAM" id="MobiDB-lite"/>
    </source>
</evidence>
<dbReference type="InterPro" id="IPR034666">
    <property type="entry name" value="ARPC2/4"/>
</dbReference>
<dbReference type="SUPFAM" id="SSF69645">
    <property type="entry name" value="Arp2/3 complex subunits"/>
    <property type="match status" value="2"/>
</dbReference>
<evidence type="ECO:0000256" key="3">
    <source>
        <dbReference type="ARBA" id="ARBA00022490"/>
    </source>
</evidence>
<dbReference type="AlphaFoldDB" id="A0AAD7UKK8"/>
<comment type="similarity">
    <text evidence="2 6">Belongs to the ARPC2 family.</text>
</comment>
<sequence length="273" mass="30327">MLRLDSYSSVLEEAIGSRIDGKREAAELTVSEFDTTRFKVSVQPGSEHLVLVNVDLPSWDVLLEFGAQEVLDTTYKGLTRPPDPGYSVAFEIDCDAANKSEVLQSIIYVKKNLLGAPFRTALTTPSTSFVLPWRPDETVTCTSTPQSTIFNFDLNFCEAADASICKIILQQFAGIASINKTGLGITFSIFPRHVATPEKLDKVVEALVGFRNYLLYHIKAAKTNMHIRMRRKVFDWLQVLNRAQLLDASSATTSSKDAAPKKKTISGRTFVRK</sequence>
<evidence type="ECO:0000313" key="9">
    <source>
        <dbReference type="Proteomes" id="UP001230188"/>
    </source>
</evidence>
<gene>
    <name evidence="8" type="ORF">CTAYLR_007142</name>
</gene>
<dbReference type="GO" id="GO:0051015">
    <property type="term" value="F:actin filament binding"/>
    <property type="evidence" value="ECO:0007669"/>
    <property type="project" value="TreeGrafter"/>
</dbReference>
<comment type="function">
    <text evidence="6">Functions as actin-binding component of the Arp2/3 complex which is involved in regulation of actin polymerization and together with an activating nucleation-promoting factor (NPF) mediates the formation of branched actin networks.</text>
</comment>
<evidence type="ECO:0000256" key="5">
    <source>
        <dbReference type="ARBA" id="ARBA00023212"/>
    </source>
</evidence>
<dbReference type="GO" id="GO:0030041">
    <property type="term" value="P:actin filament polymerization"/>
    <property type="evidence" value="ECO:0007669"/>
    <property type="project" value="InterPro"/>
</dbReference>
<dbReference type="InterPro" id="IPR007188">
    <property type="entry name" value="ARPC2"/>
</dbReference>